<feature type="compositionally biased region" description="Polar residues" evidence="9">
    <location>
        <begin position="417"/>
        <end position="432"/>
    </location>
</feature>
<evidence type="ECO:0000259" key="12">
    <source>
        <dbReference type="PROSITE" id="PS50268"/>
    </source>
</evidence>
<evidence type="ECO:0000256" key="3">
    <source>
        <dbReference type="ARBA" id="ARBA00022737"/>
    </source>
</evidence>
<dbReference type="AlphaFoldDB" id="A0AAE0S2R2"/>
<evidence type="ECO:0000313" key="14">
    <source>
        <dbReference type="Proteomes" id="UP001195483"/>
    </source>
</evidence>
<keyword evidence="2 10" id="KW-0812">Transmembrane</keyword>
<feature type="signal peptide" evidence="11">
    <location>
        <begin position="1"/>
        <end position="26"/>
    </location>
</feature>
<evidence type="ECO:0000256" key="7">
    <source>
        <dbReference type="ARBA" id="ARBA00023180"/>
    </source>
</evidence>
<keyword evidence="3" id="KW-0677">Repeat</keyword>
<sequence length="497" mass="55118">MTSKMSNLLLSAFFAFIFLTSKVTIAQTACDPMDNGPYLAVLPSLLMSVTEATEEELRMYPYDPMFRSELRLQGVISSTSPNGMQLTPQMDYQLVDPSETFVFETDASSNKNRIRLVRPIDRDGPTASLDDDVNAVKFTLKCQPNYNTSLERLYTVHVQILDKNDNSPLFPGTYEVEINELLPVGSTVITVSAEDRDLNLDGNLTYSVVQIESDVNDGSHLFGVDALNGNVKVKNPLDYESLPVNYKFYNLRIKVQDGGMPSPNSAFTTVKITITDGDDLGPVFQYTGCLQHKSACAWPEFSVYTKDVHMNKEIRLMTTEGTESTYADVQAKDMDSQSSEIKFSILATTPRGFHLHFSINTTRTTNSYYRATLNLVSELDNNTLSNLQILIKAEEVTFQRRHAVASIRFMKPREDNSNMGGSMASGQQTSSDKSNEISSLNLGLIIAVAVALTLVVCLGLVVMVMTCRRRSPPDDKKQLMRTSGGHSNGAYAEQTPL</sequence>
<dbReference type="EMBL" id="JAEAOA010002308">
    <property type="protein sequence ID" value="KAK3584003.1"/>
    <property type="molecule type" value="Genomic_DNA"/>
</dbReference>
<dbReference type="InterPro" id="IPR002126">
    <property type="entry name" value="Cadherin-like_dom"/>
</dbReference>
<keyword evidence="11" id="KW-0732">Signal</keyword>
<evidence type="ECO:0000256" key="9">
    <source>
        <dbReference type="SAM" id="MobiDB-lite"/>
    </source>
</evidence>
<dbReference type="Pfam" id="PF00028">
    <property type="entry name" value="Cadherin"/>
    <property type="match status" value="1"/>
</dbReference>
<reference evidence="13" key="3">
    <citation type="submission" date="2023-05" db="EMBL/GenBank/DDBJ databases">
        <authorList>
            <person name="Smith C.H."/>
        </authorList>
    </citation>
    <scope>NUCLEOTIDE SEQUENCE</scope>
    <source>
        <strain evidence="13">CHS0354</strain>
        <tissue evidence="13">Mantle</tissue>
    </source>
</reference>
<evidence type="ECO:0000256" key="8">
    <source>
        <dbReference type="PROSITE-ProRule" id="PRU00043"/>
    </source>
</evidence>
<dbReference type="CDD" id="cd11304">
    <property type="entry name" value="Cadherin_repeat"/>
    <property type="match status" value="2"/>
</dbReference>
<organism evidence="13 14">
    <name type="scientific">Potamilus streckersoni</name>
    <dbReference type="NCBI Taxonomy" id="2493646"/>
    <lineage>
        <taxon>Eukaryota</taxon>
        <taxon>Metazoa</taxon>
        <taxon>Spiralia</taxon>
        <taxon>Lophotrochozoa</taxon>
        <taxon>Mollusca</taxon>
        <taxon>Bivalvia</taxon>
        <taxon>Autobranchia</taxon>
        <taxon>Heteroconchia</taxon>
        <taxon>Palaeoheterodonta</taxon>
        <taxon>Unionida</taxon>
        <taxon>Unionoidea</taxon>
        <taxon>Unionidae</taxon>
        <taxon>Ambleminae</taxon>
        <taxon>Lampsilini</taxon>
        <taxon>Potamilus</taxon>
    </lineage>
</organism>
<feature type="chain" id="PRO_5042172425" description="Cadherin domain-containing protein" evidence="11">
    <location>
        <begin position="27"/>
        <end position="497"/>
    </location>
</feature>
<feature type="region of interest" description="Disordered" evidence="9">
    <location>
        <begin position="471"/>
        <end position="497"/>
    </location>
</feature>
<accession>A0AAE0S2R2</accession>
<dbReference type="PANTHER" id="PTHR24028:SF328">
    <property type="entry name" value="CADHERIN-3"/>
    <property type="match status" value="1"/>
</dbReference>
<dbReference type="PROSITE" id="PS50268">
    <property type="entry name" value="CADHERIN_2"/>
    <property type="match status" value="2"/>
</dbReference>
<proteinExistence type="predicted"/>
<keyword evidence="6 10" id="KW-0472">Membrane</keyword>
<name>A0AAE0S2R2_9BIVA</name>
<dbReference type="InterPro" id="IPR020894">
    <property type="entry name" value="Cadherin_CS"/>
</dbReference>
<evidence type="ECO:0000256" key="2">
    <source>
        <dbReference type="ARBA" id="ARBA00022692"/>
    </source>
</evidence>
<evidence type="ECO:0000256" key="5">
    <source>
        <dbReference type="ARBA" id="ARBA00022989"/>
    </source>
</evidence>
<keyword evidence="14" id="KW-1185">Reference proteome</keyword>
<dbReference type="Proteomes" id="UP001195483">
    <property type="component" value="Unassembled WGS sequence"/>
</dbReference>
<dbReference type="SMART" id="SM00112">
    <property type="entry name" value="CA"/>
    <property type="match status" value="1"/>
</dbReference>
<dbReference type="FunFam" id="2.60.40.60:FF:000015">
    <property type="entry name" value="FAT atypical cadherin 1"/>
    <property type="match status" value="1"/>
</dbReference>
<keyword evidence="4 8" id="KW-0106">Calcium</keyword>
<keyword evidence="5 10" id="KW-1133">Transmembrane helix</keyword>
<feature type="transmembrane region" description="Helical" evidence="10">
    <location>
        <begin position="442"/>
        <end position="467"/>
    </location>
</feature>
<dbReference type="Gene3D" id="2.60.40.60">
    <property type="entry name" value="Cadherins"/>
    <property type="match status" value="2"/>
</dbReference>
<reference evidence="13" key="1">
    <citation type="journal article" date="2021" name="Genome Biol. Evol.">
        <title>A High-Quality Reference Genome for a Parasitic Bivalve with Doubly Uniparental Inheritance (Bivalvia: Unionida).</title>
        <authorList>
            <person name="Smith C.H."/>
        </authorList>
    </citation>
    <scope>NUCLEOTIDE SEQUENCE</scope>
    <source>
        <strain evidence="13">CHS0354</strain>
    </source>
</reference>
<evidence type="ECO:0000256" key="11">
    <source>
        <dbReference type="SAM" id="SignalP"/>
    </source>
</evidence>
<dbReference type="SUPFAM" id="SSF49313">
    <property type="entry name" value="Cadherin-like"/>
    <property type="match status" value="1"/>
</dbReference>
<gene>
    <name evidence="13" type="ORF">CHS0354_039472</name>
</gene>
<reference evidence="13" key="2">
    <citation type="journal article" date="2021" name="Genome Biol. Evol.">
        <title>Developing a high-quality reference genome for a parasitic bivalve with doubly uniparental inheritance (Bivalvia: Unionida).</title>
        <authorList>
            <person name="Smith C.H."/>
        </authorList>
    </citation>
    <scope>NUCLEOTIDE SEQUENCE</scope>
    <source>
        <strain evidence="13">CHS0354</strain>
        <tissue evidence="13">Mantle</tissue>
    </source>
</reference>
<feature type="domain" description="Cadherin" evidence="12">
    <location>
        <begin position="76"/>
        <end position="170"/>
    </location>
</feature>
<dbReference type="GO" id="GO:0005886">
    <property type="term" value="C:plasma membrane"/>
    <property type="evidence" value="ECO:0007669"/>
    <property type="project" value="InterPro"/>
</dbReference>
<evidence type="ECO:0000256" key="1">
    <source>
        <dbReference type="ARBA" id="ARBA00004167"/>
    </source>
</evidence>
<feature type="domain" description="Cadherin" evidence="12">
    <location>
        <begin position="170"/>
        <end position="284"/>
    </location>
</feature>
<dbReference type="InterPro" id="IPR015919">
    <property type="entry name" value="Cadherin-like_sf"/>
</dbReference>
<evidence type="ECO:0000256" key="4">
    <source>
        <dbReference type="ARBA" id="ARBA00022837"/>
    </source>
</evidence>
<protein>
    <recommendedName>
        <fullName evidence="12">Cadherin domain-containing protein</fullName>
    </recommendedName>
</protein>
<dbReference type="PROSITE" id="PS00232">
    <property type="entry name" value="CADHERIN_1"/>
    <property type="match status" value="1"/>
</dbReference>
<dbReference type="GO" id="GO:0007156">
    <property type="term" value="P:homophilic cell adhesion via plasma membrane adhesion molecules"/>
    <property type="evidence" value="ECO:0007669"/>
    <property type="project" value="InterPro"/>
</dbReference>
<dbReference type="InterPro" id="IPR050174">
    <property type="entry name" value="Protocadherin/Cadherin-CA"/>
</dbReference>
<evidence type="ECO:0000256" key="10">
    <source>
        <dbReference type="SAM" id="Phobius"/>
    </source>
</evidence>
<evidence type="ECO:0000313" key="13">
    <source>
        <dbReference type="EMBL" id="KAK3584003.1"/>
    </source>
</evidence>
<evidence type="ECO:0000256" key="6">
    <source>
        <dbReference type="ARBA" id="ARBA00023136"/>
    </source>
</evidence>
<keyword evidence="7" id="KW-0325">Glycoprotein</keyword>
<dbReference type="PANTHER" id="PTHR24028">
    <property type="entry name" value="CADHERIN-87A"/>
    <property type="match status" value="1"/>
</dbReference>
<dbReference type="PRINTS" id="PR00205">
    <property type="entry name" value="CADHERIN"/>
</dbReference>
<comment type="subcellular location">
    <subcellularLocation>
        <location evidence="1">Membrane</location>
        <topology evidence="1">Single-pass membrane protein</topology>
    </subcellularLocation>
</comment>
<dbReference type="GO" id="GO:0005509">
    <property type="term" value="F:calcium ion binding"/>
    <property type="evidence" value="ECO:0007669"/>
    <property type="project" value="UniProtKB-UniRule"/>
</dbReference>
<feature type="region of interest" description="Disordered" evidence="9">
    <location>
        <begin position="411"/>
        <end position="432"/>
    </location>
</feature>
<comment type="caution">
    <text evidence="13">The sequence shown here is derived from an EMBL/GenBank/DDBJ whole genome shotgun (WGS) entry which is preliminary data.</text>
</comment>